<accession>A0A0P6SS30</accession>
<dbReference type="EMBL" id="LHQM01000012">
    <property type="protein sequence ID" value="KPJ22535.1"/>
    <property type="molecule type" value="Genomic_DNA"/>
</dbReference>
<organism evidence="2 3">
    <name type="scientific">Streptococcus phocae</name>
    <dbReference type="NCBI Taxonomy" id="119224"/>
    <lineage>
        <taxon>Bacteria</taxon>
        <taxon>Bacillati</taxon>
        <taxon>Bacillota</taxon>
        <taxon>Bacilli</taxon>
        <taxon>Lactobacillales</taxon>
        <taxon>Streptococcaceae</taxon>
        <taxon>Streptococcus</taxon>
    </lineage>
</organism>
<evidence type="ECO:0000313" key="2">
    <source>
        <dbReference type="EMBL" id="KPJ22535.1"/>
    </source>
</evidence>
<evidence type="ECO:0000313" key="3">
    <source>
        <dbReference type="Proteomes" id="UP000049578"/>
    </source>
</evidence>
<keyword evidence="1" id="KW-0472">Membrane</keyword>
<keyword evidence="1" id="KW-0812">Transmembrane</keyword>
<feature type="transmembrane region" description="Helical" evidence="1">
    <location>
        <begin position="509"/>
        <end position="532"/>
    </location>
</feature>
<comment type="caution">
    <text evidence="2">The sequence shown here is derived from an EMBL/GenBank/DDBJ whole genome shotgun (WGS) entry which is preliminary data.</text>
</comment>
<feature type="transmembrane region" description="Helical" evidence="1">
    <location>
        <begin position="190"/>
        <end position="210"/>
    </location>
</feature>
<feature type="transmembrane region" description="Helical" evidence="1">
    <location>
        <begin position="250"/>
        <end position="267"/>
    </location>
</feature>
<reference evidence="2 3" key="1">
    <citation type="submission" date="2015-08" db="EMBL/GenBank/DDBJ databases">
        <title>Genome sequence of Streptococcus phocae subsp. phocae ATCC 51973T isolated from liver specimen obtained from seal.</title>
        <authorList>
            <person name="Avendano-Herrera R."/>
        </authorList>
    </citation>
    <scope>NUCLEOTIDE SEQUENCE [LARGE SCALE GENOMIC DNA]</scope>
    <source>
        <strain evidence="2 3">ATCC 51973</strain>
    </source>
</reference>
<dbReference type="AlphaFoldDB" id="A0A0P6SS30"/>
<feature type="transmembrane region" description="Helical" evidence="1">
    <location>
        <begin position="153"/>
        <end position="178"/>
    </location>
</feature>
<dbReference type="Proteomes" id="UP000049578">
    <property type="component" value="Unassembled WGS sequence"/>
</dbReference>
<feature type="transmembrane region" description="Helical" evidence="1">
    <location>
        <begin position="479"/>
        <end position="503"/>
    </location>
</feature>
<dbReference type="RefSeq" id="WP_054278607.1">
    <property type="nucleotide sequence ID" value="NZ_LHQM01000012.1"/>
</dbReference>
<feature type="transmembrane region" description="Helical" evidence="1">
    <location>
        <begin position="48"/>
        <end position="67"/>
    </location>
</feature>
<keyword evidence="3" id="KW-1185">Reference proteome</keyword>
<name>A0A0P6SS30_9STRE</name>
<feature type="transmembrane region" description="Helical" evidence="1">
    <location>
        <begin position="357"/>
        <end position="380"/>
    </location>
</feature>
<gene>
    <name evidence="2" type="ORF">AKK44_03915</name>
</gene>
<evidence type="ECO:0000256" key="1">
    <source>
        <dbReference type="SAM" id="Phobius"/>
    </source>
</evidence>
<proteinExistence type="predicted"/>
<dbReference type="STRING" id="119224.AKK44_03915"/>
<feature type="transmembrane region" description="Helical" evidence="1">
    <location>
        <begin position="318"/>
        <end position="337"/>
    </location>
</feature>
<feature type="transmembrane region" description="Helical" evidence="1">
    <location>
        <begin position="73"/>
        <end position="97"/>
    </location>
</feature>
<keyword evidence="1" id="KW-1133">Transmembrane helix</keyword>
<dbReference type="PATRIC" id="fig|119224.3.peg.312"/>
<feature type="transmembrane region" description="Helical" evidence="1">
    <location>
        <begin position="433"/>
        <end position="454"/>
    </location>
</feature>
<feature type="transmembrane region" description="Helical" evidence="1">
    <location>
        <begin position="117"/>
        <end position="147"/>
    </location>
</feature>
<feature type="transmembrane region" description="Helical" evidence="1">
    <location>
        <begin position="401"/>
        <end position="427"/>
    </location>
</feature>
<protein>
    <submittedName>
        <fullName evidence="2">ABC transporter permease</fullName>
    </submittedName>
</protein>
<sequence>MNWSTIWELIKINILYSNTQTLAQLKKRQEKRPKANFKAYKSMIQQQASLAIIFLFLYVFMFASVDFRQYPGIFSFYLATFFIVSTLTTFTTLYAIFYESNDLELYVHLPIRVEELYMAKVISSLGMGSVFLLPLLSLFIMVFWQILGNPLSILLALLLFIILMIASMVMAIYINAILGKIIVRSRRRKLISTLMLTASTLGAIALIFVLNISNNRRMMTQEKVVDYPEIIYFRGFYDVVQSPFSVTSLFNFWLPLVIVFLMLYGIVRKIMPAYYEEAFYISNQNKEKHSKKPINDEYKEQTVTQLWRKHHLLTLQNANLLVQTYMMPLVWVIFLITPMLSRGAGTFESISPKFFGIALLLGSHIGGMSAPPTSFIGVGISLERDNFTFIKSLPIKLKTFLIEKFCLLIGLQLMVPLVLYLILGTFVLHSHPLLTLAFCLGFSLSMIVQGEFMYRRDYRNLDLKWQDITQLLTRGGNQWLTMGVTFGHLLFAMFATIAIFILINVVGHAIYINSLLSVIVLTVLGLAHLRVLKTFWKHLDKS</sequence>